<protein>
    <submittedName>
        <fullName evidence="1">Pimeloyl-ACP methyl ester carboxylesterase</fullName>
    </submittedName>
</protein>
<keyword evidence="2" id="KW-1185">Reference proteome</keyword>
<reference evidence="1" key="1">
    <citation type="submission" date="2020-10" db="EMBL/GenBank/DDBJ databases">
        <title>Sequencing the genomes of 1000 actinobacteria strains.</title>
        <authorList>
            <person name="Klenk H.-P."/>
        </authorList>
    </citation>
    <scope>NUCLEOTIDE SEQUENCE</scope>
    <source>
        <strain evidence="1">DSM 45354</strain>
    </source>
</reference>
<evidence type="ECO:0000313" key="1">
    <source>
        <dbReference type="EMBL" id="MBE1612686.1"/>
    </source>
</evidence>
<dbReference type="Gene3D" id="3.40.50.1820">
    <property type="entry name" value="alpha/beta hydrolase"/>
    <property type="match status" value="1"/>
</dbReference>
<name>A0A927N5C5_9ACTN</name>
<dbReference type="Proteomes" id="UP000638648">
    <property type="component" value="Unassembled WGS sequence"/>
</dbReference>
<dbReference type="RefSeq" id="WP_202896898.1">
    <property type="nucleotide sequence ID" value="NZ_BAABJL010000140.1"/>
</dbReference>
<dbReference type="EMBL" id="JADBEM010000001">
    <property type="protein sequence ID" value="MBE1612686.1"/>
    <property type="molecule type" value="Genomic_DNA"/>
</dbReference>
<dbReference type="InterPro" id="IPR029058">
    <property type="entry name" value="AB_hydrolase_fold"/>
</dbReference>
<proteinExistence type="predicted"/>
<comment type="caution">
    <text evidence="1">The sequence shown here is derived from an EMBL/GenBank/DDBJ whole genome shotgun (WGS) entry which is preliminary data.</text>
</comment>
<sequence length="240" mass="25981">MFAHGLAGSIAETRPFGSGVRGTRAFFHFRGHGGALPATKTPPERWRHADLAAELRMVADDTEATRAAGLSLGAGAILRLLADTPDRFERVVLLLPASLDTPRPDSVVARMHAAADLVDRRDHDGLARALRDLQPEVARSRPDVVAWSRERAQALAGTPFAQIVRAFSRQPPLTDRKVLARCVVPVLVIGQAGDEAHPAEVAREVAAAFPRGELSLFPPGGLLWAHRQQVRERITAFLNG</sequence>
<evidence type="ECO:0000313" key="2">
    <source>
        <dbReference type="Proteomes" id="UP000638648"/>
    </source>
</evidence>
<organism evidence="1 2">
    <name type="scientific">Actinopolymorpha pittospori</name>
    <dbReference type="NCBI Taxonomy" id="648752"/>
    <lineage>
        <taxon>Bacteria</taxon>
        <taxon>Bacillati</taxon>
        <taxon>Actinomycetota</taxon>
        <taxon>Actinomycetes</taxon>
        <taxon>Propionibacteriales</taxon>
        <taxon>Actinopolymorphaceae</taxon>
        <taxon>Actinopolymorpha</taxon>
    </lineage>
</organism>
<dbReference type="SUPFAM" id="SSF53474">
    <property type="entry name" value="alpha/beta-Hydrolases"/>
    <property type="match status" value="1"/>
</dbReference>
<accession>A0A927N5C5</accession>
<gene>
    <name evidence="1" type="ORF">HEB94_009534</name>
</gene>
<dbReference type="AlphaFoldDB" id="A0A927N5C5"/>